<dbReference type="PRINTS" id="PR00420">
    <property type="entry name" value="RNGMNOXGNASE"/>
</dbReference>
<accession>A0ABQ4ER85</accession>
<dbReference type="Proteomes" id="UP000621500">
    <property type="component" value="Unassembled WGS sequence"/>
</dbReference>
<gene>
    <name evidence="3" type="ORF">Pma05_37020</name>
</gene>
<dbReference type="SUPFAM" id="SSF51905">
    <property type="entry name" value="FAD/NAD(P)-binding domain"/>
    <property type="match status" value="1"/>
</dbReference>
<feature type="region of interest" description="Disordered" evidence="1">
    <location>
        <begin position="397"/>
        <end position="457"/>
    </location>
</feature>
<dbReference type="Pfam" id="PF01494">
    <property type="entry name" value="FAD_binding_3"/>
    <property type="match status" value="1"/>
</dbReference>
<organism evidence="3 4">
    <name type="scientific">Plantactinospora mayteni</name>
    <dbReference type="NCBI Taxonomy" id="566021"/>
    <lineage>
        <taxon>Bacteria</taxon>
        <taxon>Bacillati</taxon>
        <taxon>Actinomycetota</taxon>
        <taxon>Actinomycetes</taxon>
        <taxon>Micromonosporales</taxon>
        <taxon>Micromonosporaceae</taxon>
        <taxon>Plantactinospora</taxon>
    </lineage>
</organism>
<dbReference type="RefSeq" id="WP_203858610.1">
    <property type="nucleotide sequence ID" value="NZ_BAAAZQ010000001.1"/>
</dbReference>
<dbReference type="EMBL" id="BONX01000023">
    <property type="protein sequence ID" value="GIG97129.1"/>
    <property type="molecule type" value="Genomic_DNA"/>
</dbReference>
<feature type="compositionally biased region" description="Low complexity" evidence="1">
    <location>
        <begin position="407"/>
        <end position="424"/>
    </location>
</feature>
<sequence>MFDFLVVGGRVAGSSTAILLAQHGYRVALVDRDRHPSPTLSTHVFGDWEAFAALDVLDDPRLASAPAIRRFRTDIEGCVTEADMTATPYARALRREVLDQLLIERARSFDTVSWWGDTRVTDLRWQDGGVTGTVLTSDGRQVSLPARYVVGADGRNSYVARAVDAETYLTRPRTRCAYYAYFSGVVPAGLPTLEYYWHGIDVVIVAPCDGELHCVCVMPPESEFAGWRQEHRERFDGLLSAIPTLAPRLAGATQVGPVRGTANLESYLRVPGGPGWALVGDAGAAVHPCIGAGIDHAVVSAGLFAAAAHRHLGAGQPWSAVMADYRSARDARIRPTLEAAIRLARRPPVPPENIPWLRFLLGTPGMSHDVGHRVVDVIRDIAGEEAVGRLAALVGQDVPAAGPPPSANGSAPDGSAPDGSAAGGQVAVGNGRTARGDALAVPAALPGSSPGRSQGEV</sequence>
<dbReference type="InterPro" id="IPR002938">
    <property type="entry name" value="FAD-bd"/>
</dbReference>
<comment type="caution">
    <text evidence="3">The sequence shown here is derived from an EMBL/GenBank/DDBJ whole genome shotgun (WGS) entry which is preliminary data.</text>
</comment>
<proteinExistence type="predicted"/>
<dbReference type="InterPro" id="IPR036188">
    <property type="entry name" value="FAD/NAD-bd_sf"/>
</dbReference>
<evidence type="ECO:0000259" key="2">
    <source>
        <dbReference type="Pfam" id="PF01494"/>
    </source>
</evidence>
<reference evidence="3 4" key="1">
    <citation type="submission" date="2021-01" db="EMBL/GenBank/DDBJ databases">
        <title>Whole genome shotgun sequence of Plantactinospora mayteni NBRC 109088.</title>
        <authorList>
            <person name="Komaki H."/>
            <person name="Tamura T."/>
        </authorList>
    </citation>
    <scope>NUCLEOTIDE SEQUENCE [LARGE SCALE GENOMIC DNA]</scope>
    <source>
        <strain evidence="3 4">NBRC 109088</strain>
    </source>
</reference>
<name>A0ABQ4ER85_9ACTN</name>
<dbReference type="PANTHER" id="PTHR42685:SF22">
    <property type="entry name" value="CONDITIONED MEDIUM FACTOR RECEPTOR 1"/>
    <property type="match status" value="1"/>
</dbReference>
<dbReference type="InterPro" id="IPR050407">
    <property type="entry name" value="Geranylgeranyl_reductase"/>
</dbReference>
<protein>
    <recommendedName>
        <fullName evidence="2">FAD-binding domain-containing protein</fullName>
    </recommendedName>
</protein>
<evidence type="ECO:0000313" key="4">
    <source>
        <dbReference type="Proteomes" id="UP000621500"/>
    </source>
</evidence>
<evidence type="ECO:0000256" key="1">
    <source>
        <dbReference type="SAM" id="MobiDB-lite"/>
    </source>
</evidence>
<evidence type="ECO:0000313" key="3">
    <source>
        <dbReference type="EMBL" id="GIG97129.1"/>
    </source>
</evidence>
<dbReference type="PANTHER" id="PTHR42685">
    <property type="entry name" value="GERANYLGERANYL DIPHOSPHATE REDUCTASE"/>
    <property type="match status" value="1"/>
</dbReference>
<keyword evidence="4" id="KW-1185">Reference proteome</keyword>
<dbReference type="Gene3D" id="3.50.50.60">
    <property type="entry name" value="FAD/NAD(P)-binding domain"/>
    <property type="match status" value="1"/>
</dbReference>
<feature type="domain" description="FAD-binding" evidence="2">
    <location>
        <begin position="3"/>
        <end position="167"/>
    </location>
</feature>